<dbReference type="GeneID" id="63829924"/>
<evidence type="ECO:0000256" key="1">
    <source>
        <dbReference type="SAM" id="MobiDB-lite"/>
    </source>
</evidence>
<dbReference type="RefSeq" id="XP_040761954.1">
    <property type="nucleotide sequence ID" value="XM_040912896.1"/>
</dbReference>
<keyword evidence="3" id="KW-1185">Reference proteome</keyword>
<dbReference type="AlphaFoldDB" id="A0A165D602"/>
<evidence type="ECO:0000313" key="3">
    <source>
        <dbReference type="Proteomes" id="UP000076871"/>
    </source>
</evidence>
<dbReference type="InParanoid" id="A0A165D602"/>
<reference evidence="2 3" key="1">
    <citation type="journal article" date="2016" name="Mol. Biol. Evol.">
        <title>Comparative Genomics of Early-Diverging Mushroom-Forming Fungi Provides Insights into the Origins of Lignocellulose Decay Capabilities.</title>
        <authorList>
            <person name="Nagy L.G."/>
            <person name="Riley R."/>
            <person name="Tritt A."/>
            <person name="Adam C."/>
            <person name="Daum C."/>
            <person name="Floudas D."/>
            <person name="Sun H."/>
            <person name="Yadav J.S."/>
            <person name="Pangilinan J."/>
            <person name="Larsson K.H."/>
            <person name="Matsuura K."/>
            <person name="Barry K."/>
            <person name="Labutti K."/>
            <person name="Kuo R."/>
            <person name="Ohm R.A."/>
            <person name="Bhattacharya S.S."/>
            <person name="Shirouzu T."/>
            <person name="Yoshinaga Y."/>
            <person name="Martin F.M."/>
            <person name="Grigoriev I.V."/>
            <person name="Hibbett D.S."/>
        </authorList>
    </citation>
    <scope>NUCLEOTIDE SEQUENCE [LARGE SCALE GENOMIC DNA]</scope>
    <source>
        <strain evidence="2 3">93-53</strain>
    </source>
</reference>
<dbReference type="Proteomes" id="UP000076871">
    <property type="component" value="Unassembled WGS sequence"/>
</dbReference>
<protein>
    <submittedName>
        <fullName evidence="2">Uncharacterized protein</fullName>
    </submittedName>
</protein>
<accession>A0A165D602</accession>
<proteinExistence type="predicted"/>
<name>A0A165D602_9APHY</name>
<organism evidence="2 3">
    <name type="scientific">Laetiporus sulphureus 93-53</name>
    <dbReference type="NCBI Taxonomy" id="1314785"/>
    <lineage>
        <taxon>Eukaryota</taxon>
        <taxon>Fungi</taxon>
        <taxon>Dikarya</taxon>
        <taxon>Basidiomycota</taxon>
        <taxon>Agaricomycotina</taxon>
        <taxon>Agaricomycetes</taxon>
        <taxon>Polyporales</taxon>
        <taxon>Laetiporus</taxon>
    </lineage>
</organism>
<gene>
    <name evidence="2" type="ORF">LAESUDRAFT_761335</name>
</gene>
<sequence>MTFGFLKRARNAITKRLPYIIIVKPRSKLSEALRGHQATPFIYRTVTLQSTKVKTSGTDDHSLSSVTNSDESGGDDADWQYILPHKDNRASLHCTVHEELFRMALAPVDLMRRLQREQEITETFNLYENNDDGMSWMEEDARAQNAAIEFVSSRVGIDSYDPWSAEWQREYREGMHNSGRGNFPRDSGSWFSLSSSSSGFSMRRGINQQFDNRGEAGYPNLAIPSGQSLTSLLQGPTVAHAMLDGMDFEALEEAMESLVRLEDIQDRIAERDIKDARGDILPGCGML</sequence>
<feature type="region of interest" description="Disordered" evidence="1">
    <location>
        <begin position="54"/>
        <end position="73"/>
    </location>
</feature>
<dbReference type="EMBL" id="KV427638">
    <property type="protein sequence ID" value="KZT04214.1"/>
    <property type="molecule type" value="Genomic_DNA"/>
</dbReference>
<evidence type="ECO:0000313" key="2">
    <source>
        <dbReference type="EMBL" id="KZT04214.1"/>
    </source>
</evidence>